<evidence type="ECO:0000313" key="2">
    <source>
        <dbReference type="Proteomes" id="UP000708148"/>
    </source>
</evidence>
<comment type="caution">
    <text evidence="1">The sequence shown here is derived from an EMBL/GenBank/DDBJ whole genome shotgun (WGS) entry which is preliminary data.</text>
</comment>
<proteinExistence type="predicted"/>
<organism evidence="1 2">
    <name type="scientific">Ostreobium quekettii</name>
    <dbReference type="NCBI Taxonomy" id="121088"/>
    <lineage>
        <taxon>Eukaryota</taxon>
        <taxon>Viridiplantae</taxon>
        <taxon>Chlorophyta</taxon>
        <taxon>core chlorophytes</taxon>
        <taxon>Ulvophyceae</taxon>
        <taxon>TCBD clade</taxon>
        <taxon>Bryopsidales</taxon>
        <taxon>Ostreobineae</taxon>
        <taxon>Ostreobiaceae</taxon>
        <taxon>Ostreobium</taxon>
    </lineage>
</organism>
<sequence>MCRDSRVDTSVGSCAIIRFPASEAQAGWGRRPGVTSGSKRDVLVGMAVTLMHDFQQQCTLKQGSCVTWSETGLQMGRVSTALFLSDVVVKVWKDGRNGGLAADTSASCWT</sequence>
<dbReference type="EMBL" id="CAJHUC010000841">
    <property type="protein sequence ID" value="CAD7698511.1"/>
    <property type="molecule type" value="Genomic_DNA"/>
</dbReference>
<keyword evidence="2" id="KW-1185">Reference proteome</keyword>
<dbReference type="AlphaFoldDB" id="A0A8S1ITP9"/>
<name>A0A8S1ITP9_9CHLO</name>
<evidence type="ECO:0000313" key="1">
    <source>
        <dbReference type="EMBL" id="CAD7698511.1"/>
    </source>
</evidence>
<protein>
    <submittedName>
        <fullName evidence="1">Uncharacterized protein</fullName>
    </submittedName>
</protein>
<dbReference type="Proteomes" id="UP000708148">
    <property type="component" value="Unassembled WGS sequence"/>
</dbReference>
<accession>A0A8S1ITP9</accession>
<reference evidence="1" key="1">
    <citation type="submission" date="2020-12" db="EMBL/GenBank/DDBJ databases">
        <authorList>
            <person name="Iha C."/>
        </authorList>
    </citation>
    <scope>NUCLEOTIDE SEQUENCE</scope>
</reference>
<gene>
    <name evidence="1" type="ORF">OSTQU699_LOCUS3872</name>
</gene>